<evidence type="ECO:0000256" key="1">
    <source>
        <dbReference type="ARBA" id="ARBA00004123"/>
    </source>
</evidence>
<keyword evidence="9" id="KW-0539">Nucleus</keyword>
<evidence type="ECO:0000256" key="2">
    <source>
        <dbReference type="ARBA" id="ARBA00004496"/>
    </source>
</evidence>
<keyword evidence="4" id="KW-1017">Isopeptide bond</keyword>
<evidence type="ECO:0000256" key="9">
    <source>
        <dbReference type="ARBA" id="ARBA00023242"/>
    </source>
</evidence>
<protein>
    <recommendedName>
        <fullName evidence="11">Zinc-finger domain-containing protein</fullName>
    </recommendedName>
</protein>
<evidence type="ECO:0000256" key="6">
    <source>
        <dbReference type="ARBA" id="ARBA00022843"/>
    </source>
</evidence>
<proteinExistence type="predicted"/>
<dbReference type="EMBL" id="CP126649">
    <property type="protein sequence ID" value="WJZ83080.1"/>
    <property type="molecule type" value="Genomic_DNA"/>
</dbReference>
<evidence type="ECO:0000259" key="11">
    <source>
        <dbReference type="Pfam" id="PF10497"/>
    </source>
</evidence>
<dbReference type="InterPro" id="IPR040221">
    <property type="entry name" value="CDCA7/CDA7L"/>
</dbReference>
<comment type="subcellular location">
    <subcellularLocation>
        <location evidence="2">Cytoplasm</location>
    </subcellularLocation>
    <subcellularLocation>
        <location evidence="1">Nucleus</location>
    </subcellularLocation>
</comment>
<dbReference type="Pfam" id="PF10497">
    <property type="entry name" value="zf-4CXXC_R1"/>
    <property type="match status" value="1"/>
</dbReference>
<dbReference type="InterPro" id="IPR018866">
    <property type="entry name" value="Znf-4CXXC_R1"/>
</dbReference>
<sequence>MEDSKALSDDTGKVQLVPGSSSSPPEPDKTSGIQIVENPSDSVYRKTSSVSRCLLNRYGEKAEEVAQLEDWKCPKCRGICNCSFCRKKIGCAPTGILVHKAKATGFSSVSEMLQVMDPDNSVKNVKEMVAYPKKACYPEQGVCGCFP</sequence>
<keyword evidence="13" id="KW-1185">Reference proteome</keyword>
<keyword evidence="6" id="KW-0832">Ubl conjugation</keyword>
<evidence type="ECO:0000313" key="12">
    <source>
        <dbReference type="EMBL" id="WJZ83080.1"/>
    </source>
</evidence>
<dbReference type="PANTHER" id="PTHR31169">
    <property type="entry name" value="OS05G0300700 PROTEIN"/>
    <property type="match status" value="1"/>
</dbReference>
<feature type="compositionally biased region" description="Basic and acidic residues" evidence="10">
    <location>
        <begin position="1"/>
        <end position="12"/>
    </location>
</feature>
<name>A0ABY9BJT3_VITVI</name>
<evidence type="ECO:0000256" key="5">
    <source>
        <dbReference type="ARBA" id="ARBA00022553"/>
    </source>
</evidence>
<evidence type="ECO:0000256" key="3">
    <source>
        <dbReference type="ARBA" id="ARBA00022490"/>
    </source>
</evidence>
<keyword evidence="5" id="KW-0597">Phosphoprotein</keyword>
<evidence type="ECO:0000256" key="7">
    <source>
        <dbReference type="ARBA" id="ARBA00023015"/>
    </source>
</evidence>
<keyword evidence="3" id="KW-0963">Cytoplasm</keyword>
<gene>
    <name evidence="12" type="ORF">VitviT2T_002790</name>
</gene>
<evidence type="ECO:0000256" key="4">
    <source>
        <dbReference type="ARBA" id="ARBA00022499"/>
    </source>
</evidence>
<organism evidence="12 13">
    <name type="scientific">Vitis vinifera</name>
    <name type="common">Grape</name>
    <dbReference type="NCBI Taxonomy" id="29760"/>
    <lineage>
        <taxon>Eukaryota</taxon>
        <taxon>Viridiplantae</taxon>
        <taxon>Streptophyta</taxon>
        <taxon>Embryophyta</taxon>
        <taxon>Tracheophyta</taxon>
        <taxon>Spermatophyta</taxon>
        <taxon>Magnoliopsida</taxon>
        <taxon>eudicotyledons</taxon>
        <taxon>Gunneridae</taxon>
        <taxon>Pentapetalae</taxon>
        <taxon>rosids</taxon>
        <taxon>Vitales</taxon>
        <taxon>Vitaceae</taxon>
        <taxon>Viteae</taxon>
        <taxon>Vitis</taxon>
    </lineage>
</organism>
<keyword evidence="8" id="KW-0804">Transcription</keyword>
<evidence type="ECO:0000313" key="13">
    <source>
        <dbReference type="Proteomes" id="UP001227230"/>
    </source>
</evidence>
<feature type="region of interest" description="Disordered" evidence="10">
    <location>
        <begin position="1"/>
        <end position="38"/>
    </location>
</feature>
<feature type="domain" description="Zinc-finger" evidence="11">
    <location>
        <begin position="48"/>
        <end position="113"/>
    </location>
</feature>
<keyword evidence="7" id="KW-0805">Transcription regulation</keyword>
<evidence type="ECO:0000256" key="10">
    <source>
        <dbReference type="SAM" id="MobiDB-lite"/>
    </source>
</evidence>
<dbReference type="Proteomes" id="UP001227230">
    <property type="component" value="Chromosome 2"/>
</dbReference>
<evidence type="ECO:0000256" key="8">
    <source>
        <dbReference type="ARBA" id="ARBA00023163"/>
    </source>
</evidence>
<accession>A0ABY9BJT3</accession>
<reference evidence="12 13" key="1">
    <citation type="journal article" date="2023" name="Hortic Res">
        <title>The complete reference genome for grapevine (Vitis vinifera L.) genetics and breeding.</title>
        <authorList>
            <person name="Shi X."/>
            <person name="Cao S."/>
            <person name="Wang X."/>
            <person name="Huang S."/>
            <person name="Wang Y."/>
            <person name="Liu Z."/>
            <person name="Liu W."/>
            <person name="Leng X."/>
            <person name="Peng Y."/>
            <person name="Wang N."/>
            <person name="Wang Y."/>
            <person name="Ma Z."/>
            <person name="Xu X."/>
            <person name="Zhang F."/>
            <person name="Xue H."/>
            <person name="Zhong H."/>
            <person name="Wang Y."/>
            <person name="Zhang K."/>
            <person name="Velt A."/>
            <person name="Avia K."/>
            <person name="Holtgrawe D."/>
            <person name="Grimplet J."/>
            <person name="Matus J.T."/>
            <person name="Ware D."/>
            <person name="Wu X."/>
            <person name="Wang H."/>
            <person name="Liu C."/>
            <person name="Fang Y."/>
            <person name="Rustenholz C."/>
            <person name="Cheng Z."/>
            <person name="Xiao H."/>
            <person name="Zhou Y."/>
        </authorList>
    </citation>
    <scope>NUCLEOTIDE SEQUENCE [LARGE SCALE GENOMIC DNA]</scope>
    <source>
        <strain evidence="13">cv. Pinot noir / PN40024</strain>
        <tissue evidence="12">Leaf</tissue>
    </source>
</reference>
<dbReference type="PANTHER" id="PTHR31169:SF8">
    <property type="entry name" value="ZINC-FINGER DOMAIN OF MONOAMINE-OXIDASE A REPRESSOR R1 PROTEIN"/>
    <property type="match status" value="1"/>
</dbReference>